<accession>A0ABN9QRV6</accession>
<organism evidence="2 3">
    <name type="scientific">Prorocentrum cordatum</name>
    <dbReference type="NCBI Taxonomy" id="2364126"/>
    <lineage>
        <taxon>Eukaryota</taxon>
        <taxon>Sar</taxon>
        <taxon>Alveolata</taxon>
        <taxon>Dinophyceae</taxon>
        <taxon>Prorocentrales</taxon>
        <taxon>Prorocentraceae</taxon>
        <taxon>Prorocentrum</taxon>
    </lineage>
</organism>
<dbReference type="Proteomes" id="UP001189429">
    <property type="component" value="Unassembled WGS sequence"/>
</dbReference>
<reference evidence="2" key="1">
    <citation type="submission" date="2023-10" db="EMBL/GenBank/DDBJ databases">
        <authorList>
            <person name="Chen Y."/>
            <person name="Shah S."/>
            <person name="Dougan E. K."/>
            <person name="Thang M."/>
            <person name="Chan C."/>
        </authorList>
    </citation>
    <scope>NUCLEOTIDE SEQUENCE [LARGE SCALE GENOMIC DNA]</scope>
</reference>
<evidence type="ECO:0000313" key="3">
    <source>
        <dbReference type="Proteomes" id="UP001189429"/>
    </source>
</evidence>
<keyword evidence="3" id="KW-1185">Reference proteome</keyword>
<sequence length="434" mass="44099">DEPLAGRGGAAWAVGDSDESGEDVAPAAKAMCLGLGRHAPQAPAPSRAGKGRGKGRGGRENEAARARRAAGAAGGKRGKDCDSDEQPLGGHGMQTPRAAAHPRVRGSPSAPAATLRCSTKVGAGGRGDPAASLGAAPFAGPAVGAAPDASAAPAASAGPAAGSAGSRGALPPPGGGGGRPTLPRQPQPPGGGDPDGHVVRGEQLFDTVCRRSSLREASDLMGQVSEIKARVADLRQQKTALGTRRRKGQVTAQDEASVSATINKLSTAVDFATAADKVMKQPFTKPSPDFIRAFAALEGAVEQGQDPLGSFWSVQREKAKIHSLSDVGSFLAAIESMENDMITVGIDGGHMSGAKAILLRAVLTTHVNVAEKMKTPLDEYRDQLGKMLASVRKGGFPEDDVSSITCAVTIGNAANVPCADLQSALDSAQRPMRD</sequence>
<protein>
    <submittedName>
        <fullName evidence="2">Uncharacterized protein</fullName>
    </submittedName>
</protein>
<name>A0ABN9QRV6_9DINO</name>
<evidence type="ECO:0000256" key="1">
    <source>
        <dbReference type="SAM" id="MobiDB-lite"/>
    </source>
</evidence>
<feature type="non-terminal residue" evidence="2">
    <location>
        <position position="1"/>
    </location>
</feature>
<dbReference type="EMBL" id="CAUYUJ010004282">
    <property type="protein sequence ID" value="CAK0808937.1"/>
    <property type="molecule type" value="Genomic_DNA"/>
</dbReference>
<feature type="non-terminal residue" evidence="2">
    <location>
        <position position="434"/>
    </location>
</feature>
<feature type="compositionally biased region" description="Low complexity" evidence="1">
    <location>
        <begin position="133"/>
        <end position="169"/>
    </location>
</feature>
<comment type="caution">
    <text evidence="2">The sequence shown here is derived from an EMBL/GenBank/DDBJ whole genome shotgun (WGS) entry which is preliminary data.</text>
</comment>
<feature type="region of interest" description="Disordered" evidence="1">
    <location>
        <begin position="1"/>
        <end position="199"/>
    </location>
</feature>
<gene>
    <name evidence="2" type="ORF">PCOR1329_LOCUS14348</name>
</gene>
<proteinExistence type="predicted"/>
<evidence type="ECO:0000313" key="2">
    <source>
        <dbReference type="EMBL" id="CAK0808937.1"/>
    </source>
</evidence>